<evidence type="ECO:0000259" key="7">
    <source>
        <dbReference type="Pfam" id="PF01593"/>
    </source>
</evidence>
<keyword evidence="6" id="KW-0963">Cytoplasm</keyword>
<evidence type="ECO:0000256" key="3">
    <source>
        <dbReference type="ARBA" id="ARBA00022827"/>
    </source>
</evidence>
<proteinExistence type="inferred from homology"/>
<dbReference type="Proteomes" id="UP000290407">
    <property type="component" value="Unassembled WGS sequence"/>
</dbReference>
<comment type="pathway">
    <text evidence="6">Porphyrin-containing compound metabolism; protoheme biosynthesis.</text>
</comment>
<keyword evidence="4 6" id="KW-0560">Oxidoreductase</keyword>
<dbReference type="Gene3D" id="3.90.660.20">
    <property type="entry name" value="Protoporphyrinogen oxidase, mitochondrial, domain 2"/>
    <property type="match status" value="1"/>
</dbReference>
<dbReference type="EMBL" id="SBLB01000005">
    <property type="protein sequence ID" value="RYC68670.1"/>
    <property type="molecule type" value="Genomic_DNA"/>
</dbReference>
<feature type="domain" description="Amine oxidase" evidence="7">
    <location>
        <begin position="10"/>
        <end position="443"/>
    </location>
</feature>
<dbReference type="Gene3D" id="3.50.50.60">
    <property type="entry name" value="FAD/NAD(P)-binding domain"/>
    <property type="match status" value="1"/>
</dbReference>
<comment type="cofactor">
    <cofactor evidence="1 6">
        <name>FAD</name>
        <dbReference type="ChEBI" id="CHEBI:57692"/>
    </cofactor>
</comment>
<name>A0A4Q2UM95_9BACT</name>
<evidence type="ECO:0000256" key="4">
    <source>
        <dbReference type="ARBA" id="ARBA00023002"/>
    </source>
</evidence>
<dbReference type="Pfam" id="PF01593">
    <property type="entry name" value="Amino_oxidase"/>
    <property type="match status" value="1"/>
</dbReference>
<comment type="similarity">
    <text evidence="6">Belongs to the protoporphyrinogen/coproporphyrinogen oxidase family. Coproporphyrinogen III oxidase subfamily.</text>
</comment>
<dbReference type="AlphaFoldDB" id="A0A4Q2UM95"/>
<dbReference type="SUPFAM" id="SSF51905">
    <property type="entry name" value="FAD/NAD(P)-binding domain"/>
    <property type="match status" value="1"/>
</dbReference>
<dbReference type="InterPro" id="IPR050464">
    <property type="entry name" value="Zeta_carotene_desat/Oxidored"/>
</dbReference>
<dbReference type="NCBIfam" id="TIGR00562">
    <property type="entry name" value="proto_IX_ox"/>
    <property type="match status" value="1"/>
</dbReference>
<keyword evidence="2 6" id="KW-0285">Flavoprotein</keyword>
<dbReference type="GO" id="GO:0004729">
    <property type="term" value="F:oxygen-dependent protoporphyrinogen oxidase activity"/>
    <property type="evidence" value="ECO:0007669"/>
    <property type="project" value="UniProtKB-UniRule"/>
</dbReference>
<accession>A0A4Q2UM95</accession>
<dbReference type="PANTHER" id="PTHR42923">
    <property type="entry name" value="PROTOPORPHYRINOGEN OXIDASE"/>
    <property type="match status" value="1"/>
</dbReference>
<evidence type="ECO:0000256" key="6">
    <source>
        <dbReference type="RuleBase" id="RU364052"/>
    </source>
</evidence>
<evidence type="ECO:0000256" key="1">
    <source>
        <dbReference type="ARBA" id="ARBA00001974"/>
    </source>
</evidence>
<dbReference type="GO" id="GO:0006783">
    <property type="term" value="P:heme biosynthetic process"/>
    <property type="evidence" value="ECO:0007669"/>
    <property type="project" value="UniProtKB-UniRule"/>
</dbReference>
<dbReference type="PANTHER" id="PTHR42923:SF3">
    <property type="entry name" value="PROTOPORPHYRINOGEN OXIDASE"/>
    <property type="match status" value="1"/>
</dbReference>
<comment type="caution">
    <text evidence="8">The sequence shown here is derived from an EMBL/GenBank/DDBJ whole genome shotgun (WGS) entry which is preliminary data.</text>
</comment>
<dbReference type="InterPro" id="IPR036188">
    <property type="entry name" value="FAD/NAD-bd_sf"/>
</dbReference>
<keyword evidence="5 6" id="KW-0350">Heme biosynthesis</keyword>
<evidence type="ECO:0000256" key="2">
    <source>
        <dbReference type="ARBA" id="ARBA00022630"/>
    </source>
</evidence>
<dbReference type="GO" id="GO:0005737">
    <property type="term" value="C:cytoplasm"/>
    <property type="evidence" value="ECO:0007669"/>
    <property type="project" value="UniProtKB-SubCell"/>
</dbReference>
<dbReference type="InterPro" id="IPR002937">
    <property type="entry name" value="Amino_oxidase"/>
</dbReference>
<gene>
    <name evidence="8" type="primary">hemG</name>
    <name evidence="8" type="ORF">EQG79_20215</name>
</gene>
<comment type="subcellular location">
    <subcellularLocation>
        <location evidence="6">Cytoplasm</location>
    </subcellularLocation>
</comment>
<keyword evidence="9" id="KW-1185">Reference proteome</keyword>
<dbReference type="InterPro" id="IPR004572">
    <property type="entry name" value="Protoporphyrinogen_oxidase"/>
</dbReference>
<dbReference type="EC" id="1.3.3.15" evidence="6"/>
<evidence type="ECO:0000256" key="5">
    <source>
        <dbReference type="ARBA" id="ARBA00023133"/>
    </source>
</evidence>
<reference evidence="8 9" key="1">
    <citation type="submission" date="2019-01" db="EMBL/GenBank/DDBJ databases">
        <title>Spirosoma flava sp. nov., a propanil-degrading bacterium isolated from herbicide-contaminated soil.</title>
        <authorList>
            <person name="Zhang L."/>
            <person name="Jiang J.-D."/>
        </authorList>
    </citation>
    <scope>NUCLEOTIDE SEQUENCE [LARGE SCALE GENOMIC DNA]</scope>
    <source>
        <strain evidence="8 9">TY50</strain>
    </source>
</reference>
<dbReference type="RefSeq" id="WP_129603503.1">
    <property type="nucleotide sequence ID" value="NZ_SBLB01000005.1"/>
</dbReference>
<comment type="function">
    <text evidence="6">Involved in coproporphyrin-dependent heme b biosynthesis. Catalyzes the oxidation of coproporphyrinogen III to coproporphyrin III.</text>
</comment>
<keyword evidence="3 6" id="KW-0274">FAD</keyword>
<organism evidence="8 9">
    <name type="scientific">Spirosoma sordidisoli</name>
    <dbReference type="NCBI Taxonomy" id="2502893"/>
    <lineage>
        <taxon>Bacteria</taxon>
        <taxon>Pseudomonadati</taxon>
        <taxon>Bacteroidota</taxon>
        <taxon>Cytophagia</taxon>
        <taxon>Cytophagales</taxon>
        <taxon>Cytophagaceae</taxon>
        <taxon>Spirosoma</taxon>
    </lineage>
</organism>
<comment type="catalytic activity">
    <reaction evidence="6">
        <text>coproporphyrinogen III + 3 O2 = coproporphyrin III + 3 H2O2</text>
        <dbReference type="Rhea" id="RHEA:43436"/>
        <dbReference type="ChEBI" id="CHEBI:15379"/>
        <dbReference type="ChEBI" id="CHEBI:16240"/>
        <dbReference type="ChEBI" id="CHEBI:57309"/>
        <dbReference type="ChEBI" id="CHEBI:131725"/>
        <dbReference type="EC" id="1.3.3.15"/>
    </reaction>
</comment>
<dbReference type="UniPathway" id="UPA00252"/>
<sequence>MRIGIIGAGISGLTLAYELQKRGVDYHLWEASAEPGGYIRSRRELVGNASYLRELGPNSLLGGDELLAWIDELGLTSELLFANPVSKARFVYRNGHYRALPSGPPSLLGGTFFSWRTKWAIVRELFNKTRSIGSETLGHFFRRRFSDELVDYALAPFVSGIYAGDPDQLLVSETFPMLLAYERDYGSVLKGLIKNQSAAGRRQSFSFRDGMQTLPDALAARLTKLSLNDPVSQLTRTSNGWRVTSVQGITEVDQLVLAVGADAAARLVAPYYDGLAQALQAVRYPPMTAVHSAYKRVDVQHPLNGFGGLNPAVEKRFAAGHIWSSSVFGTGPESGRCPADEVLFTSFVGGMTAADNARQPDEVIFRNIHQELARSFGIRASEPVFRAIYRWDRAIPQYDGQIVAVQQQVAAVKADKLLVCANWYGGLSLADCLKKARNLAEEIGAKSLINNF</sequence>
<evidence type="ECO:0000313" key="9">
    <source>
        <dbReference type="Proteomes" id="UP000290407"/>
    </source>
</evidence>
<dbReference type="Gene3D" id="1.10.3110.10">
    <property type="entry name" value="protoporphyrinogen ix oxidase, domain 3"/>
    <property type="match status" value="1"/>
</dbReference>
<protein>
    <recommendedName>
        <fullName evidence="6">Coproporphyrinogen III oxidase</fullName>
        <ecNumber evidence="6">1.3.3.15</ecNumber>
    </recommendedName>
</protein>
<evidence type="ECO:0000313" key="8">
    <source>
        <dbReference type="EMBL" id="RYC68670.1"/>
    </source>
</evidence>